<feature type="non-terminal residue" evidence="1">
    <location>
        <position position="1"/>
    </location>
</feature>
<dbReference type="Proteomes" id="UP000094236">
    <property type="component" value="Unassembled WGS sequence"/>
</dbReference>
<dbReference type="SUPFAM" id="SSF50729">
    <property type="entry name" value="PH domain-like"/>
    <property type="match status" value="1"/>
</dbReference>
<evidence type="ECO:0000313" key="2">
    <source>
        <dbReference type="Proteomes" id="UP000094236"/>
    </source>
</evidence>
<reference evidence="2" key="1">
    <citation type="submission" date="2016-05" db="EMBL/GenBank/DDBJ databases">
        <title>Comparative genomics of biotechnologically important yeasts.</title>
        <authorList>
            <consortium name="DOE Joint Genome Institute"/>
            <person name="Riley R."/>
            <person name="Haridas S."/>
            <person name="Wolfe K.H."/>
            <person name="Lopes M.R."/>
            <person name="Hittinger C.T."/>
            <person name="Goker M."/>
            <person name="Salamov A."/>
            <person name="Wisecaver J."/>
            <person name="Long T.M."/>
            <person name="Aerts A.L."/>
            <person name="Barry K."/>
            <person name="Choi C."/>
            <person name="Clum A."/>
            <person name="Coughlan A.Y."/>
            <person name="Deshpande S."/>
            <person name="Douglass A.P."/>
            <person name="Hanson S.J."/>
            <person name="Klenk H.-P."/>
            <person name="Labutti K."/>
            <person name="Lapidus A."/>
            <person name="Lindquist E."/>
            <person name="Lipzen A."/>
            <person name="Meier-Kolthoff J.P."/>
            <person name="Ohm R.A."/>
            <person name="Otillar R.P."/>
            <person name="Pangilinan J."/>
            <person name="Peng Y."/>
            <person name="Rokas A."/>
            <person name="Rosa C.A."/>
            <person name="Scheuner C."/>
            <person name="Sibirny A.A."/>
            <person name="Slot J.C."/>
            <person name="Stielow J.B."/>
            <person name="Sun H."/>
            <person name="Kurtzman C.P."/>
            <person name="Blackwell M."/>
            <person name="Grigoriev I.V."/>
            <person name="Jeffries T.W."/>
        </authorList>
    </citation>
    <scope>NUCLEOTIDE SEQUENCE [LARGE SCALE GENOMIC DNA]</scope>
    <source>
        <strain evidence="2">NRRL Y-2460</strain>
    </source>
</reference>
<dbReference type="InterPro" id="IPR011993">
    <property type="entry name" value="PH-like_dom_sf"/>
</dbReference>
<keyword evidence="2" id="KW-1185">Reference proteome</keyword>
<dbReference type="Gene3D" id="2.30.29.30">
    <property type="entry name" value="Pleckstrin-homology domain (PH domain)/Phosphotyrosine-binding domain (PTB)"/>
    <property type="match status" value="1"/>
</dbReference>
<gene>
    <name evidence="1" type="ORF">PACTADRAFT_29775</name>
</gene>
<sequence>DKAHLLKSYSLQHAKIGIAQDYKKWKYTLRLRCETEQFLIQFPTAQSMIEWNLALCLGRDNALDLARRSMPHYRTVPRSRYNR</sequence>
<evidence type="ECO:0008006" key="3">
    <source>
        <dbReference type="Google" id="ProtNLM"/>
    </source>
</evidence>
<feature type="non-terminal residue" evidence="1">
    <location>
        <position position="83"/>
    </location>
</feature>
<evidence type="ECO:0000313" key="1">
    <source>
        <dbReference type="EMBL" id="ODV97349.1"/>
    </source>
</evidence>
<organism evidence="1 2">
    <name type="scientific">Pachysolen tannophilus NRRL Y-2460</name>
    <dbReference type="NCBI Taxonomy" id="669874"/>
    <lineage>
        <taxon>Eukaryota</taxon>
        <taxon>Fungi</taxon>
        <taxon>Dikarya</taxon>
        <taxon>Ascomycota</taxon>
        <taxon>Saccharomycotina</taxon>
        <taxon>Pichiomycetes</taxon>
        <taxon>Pachysolenaceae</taxon>
        <taxon>Pachysolen</taxon>
    </lineage>
</organism>
<dbReference type="AlphaFoldDB" id="A0A1E4U032"/>
<dbReference type="PANTHER" id="PTHR37283:SF1">
    <property type="entry name" value="PH DOMAIN-CONTAINING PROTEIN YHR131C"/>
    <property type="match status" value="1"/>
</dbReference>
<dbReference type="STRING" id="669874.A0A1E4U032"/>
<name>A0A1E4U032_PACTA</name>
<proteinExistence type="predicted"/>
<accession>A0A1E4U032</accession>
<dbReference type="PANTHER" id="PTHR37283">
    <property type="entry name" value="PH DOMAIN-CONTAINING PROTEIN YHR131C"/>
    <property type="match status" value="1"/>
</dbReference>
<dbReference type="OrthoDB" id="5865767at2759"/>
<dbReference type="EMBL" id="KV454012">
    <property type="protein sequence ID" value="ODV97349.1"/>
    <property type="molecule type" value="Genomic_DNA"/>
</dbReference>
<protein>
    <recommendedName>
        <fullName evidence="3">PH domain-containing protein</fullName>
    </recommendedName>
</protein>